<organism evidence="2 4">
    <name type="scientific">Pseudomonas tohonis</name>
    <dbReference type="NCBI Taxonomy" id="2725477"/>
    <lineage>
        <taxon>Bacteria</taxon>
        <taxon>Pseudomonadati</taxon>
        <taxon>Pseudomonadota</taxon>
        <taxon>Gammaproteobacteria</taxon>
        <taxon>Pseudomonadales</taxon>
        <taxon>Pseudomonadaceae</taxon>
        <taxon>Pseudomonas</taxon>
    </lineage>
</organism>
<evidence type="ECO:0000313" key="5">
    <source>
        <dbReference type="Proteomes" id="UP001054892"/>
    </source>
</evidence>
<evidence type="ECO:0000256" key="1">
    <source>
        <dbReference type="SAM" id="MobiDB-lite"/>
    </source>
</evidence>
<dbReference type="EMBL" id="AP023189">
    <property type="protein sequence ID" value="BCG24545.1"/>
    <property type="molecule type" value="Genomic_DNA"/>
</dbReference>
<dbReference type="AlphaFoldDB" id="A0A6J4E572"/>
<dbReference type="EMBL" id="BQKM01000003">
    <property type="protein sequence ID" value="GJN52096.1"/>
    <property type="molecule type" value="Genomic_DNA"/>
</dbReference>
<dbReference type="Proteomes" id="UP001054892">
    <property type="component" value="Unassembled WGS sequence"/>
</dbReference>
<name>A0A6J4E572_9PSED</name>
<evidence type="ECO:0000313" key="3">
    <source>
        <dbReference type="EMBL" id="GJN52096.1"/>
    </source>
</evidence>
<evidence type="ECO:0000313" key="2">
    <source>
        <dbReference type="EMBL" id="BCG24545.1"/>
    </source>
</evidence>
<protein>
    <submittedName>
        <fullName evidence="2">Uncharacterized protein</fullName>
    </submittedName>
</protein>
<sequence>MGIGYEQQPQQQLQGATHPSQFVADTGQARQIRADGIQFIEPCIEIIGSEQGAIGTAQGFEVVLQIVQTPKRAAEHGETPVKRCVLRYPNANLGGRSRAGWRTGTQETGVPEGTHARPAH</sequence>
<evidence type="ECO:0000313" key="4">
    <source>
        <dbReference type="Proteomes" id="UP000509383"/>
    </source>
</evidence>
<proteinExistence type="predicted"/>
<gene>
    <name evidence="2" type="ORF">TUM18999_27360</name>
    <name evidence="3" type="ORF">TUM20286_18480</name>
</gene>
<feature type="region of interest" description="Disordered" evidence="1">
    <location>
        <begin position="95"/>
        <end position="120"/>
    </location>
</feature>
<keyword evidence="5" id="KW-1185">Reference proteome</keyword>
<feature type="region of interest" description="Disordered" evidence="1">
    <location>
        <begin position="1"/>
        <end position="22"/>
    </location>
</feature>
<dbReference type="KEGG" id="ptw:TUM18999_27360"/>
<dbReference type="Proteomes" id="UP000509383">
    <property type="component" value="Chromosome"/>
</dbReference>
<reference evidence="2 4" key="1">
    <citation type="submission" date="2020-05" db="EMBL/GenBank/DDBJ databases">
        <title>Characterization of novel class B3 metallo-beta-lactamase from novel Pseudomonas species.</title>
        <authorList>
            <person name="Yamada K."/>
            <person name="Aoki K."/>
            <person name="Ishii Y."/>
        </authorList>
    </citation>
    <scope>NUCLEOTIDE SEQUENCE [LARGE SCALE GENOMIC DNA]</scope>
    <source>
        <strain evidence="2 4">TUM18999</strain>
        <strain evidence="3 5">TUM20286</strain>
    </source>
</reference>
<accession>A0A6J4E572</accession>